<organism evidence="1 2">
    <name type="scientific">Vibrio parahaemolyticus</name>
    <dbReference type="NCBI Taxonomy" id="670"/>
    <lineage>
        <taxon>Bacteria</taxon>
        <taxon>Pseudomonadati</taxon>
        <taxon>Pseudomonadota</taxon>
        <taxon>Gammaproteobacteria</taxon>
        <taxon>Vibrionales</taxon>
        <taxon>Vibrionaceae</taxon>
        <taxon>Vibrio</taxon>
    </lineage>
</organism>
<evidence type="ECO:0000313" key="1">
    <source>
        <dbReference type="EMBL" id="NMU24455.1"/>
    </source>
</evidence>
<name>A0A7Y0X441_VIBPH</name>
<proteinExistence type="predicted"/>
<reference evidence="1 2" key="1">
    <citation type="submission" date="2020-04" db="EMBL/GenBank/DDBJ databases">
        <title>Whole-genome sequencing of Vibrio spp. from China reveals different genetic environments of blaCTX-M-14 among diverse lineages.</title>
        <authorList>
            <person name="Zheng Z."/>
            <person name="Ye L."/>
            <person name="Chen S."/>
        </authorList>
    </citation>
    <scope>NUCLEOTIDE SEQUENCE [LARGE SCALE GENOMIC DNA]</scope>
    <source>
        <strain evidence="1 2">Vb0574</strain>
    </source>
</reference>
<comment type="caution">
    <text evidence="1">The sequence shown here is derived from an EMBL/GenBank/DDBJ whole genome shotgun (WGS) entry which is preliminary data.</text>
</comment>
<protein>
    <submittedName>
        <fullName evidence="1">Plasmid stability protein StbA</fullName>
    </submittedName>
</protein>
<gene>
    <name evidence="1" type="ORF">HKB21_02295</name>
</gene>
<dbReference type="EMBL" id="JABCLD010000331">
    <property type="protein sequence ID" value="NMU24455.1"/>
    <property type="molecule type" value="Genomic_DNA"/>
</dbReference>
<dbReference type="AlphaFoldDB" id="A0A7Y0X441"/>
<dbReference type="Proteomes" id="UP000555836">
    <property type="component" value="Unassembled WGS sequence"/>
</dbReference>
<feature type="non-terminal residue" evidence="1">
    <location>
        <position position="66"/>
    </location>
</feature>
<evidence type="ECO:0000313" key="2">
    <source>
        <dbReference type="Proteomes" id="UP000555836"/>
    </source>
</evidence>
<sequence length="66" mass="6855">MSQFVLGLDIGYSNLKMAMGYKGEEARTVVMPVGAGPLELMPQQLTGGAGTCIQVVTDAQHCVAAV</sequence>
<accession>A0A7Y0X441</accession>